<comment type="function">
    <text evidence="3">Toxic component of a type II toxin-antitoxin (TA) system.</text>
</comment>
<dbReference type="EMBL" id="JAAXLA010000094">
    <property type="protein sequence ID" value="NMI01672.1"/>
    <property type="molecule type" value="Genomic_DNA"/>
</dbReference>
<dbReference type="InterPro" id="IPR003477">
    <property type="entry name" value="PemK-like"/>
</dbReference>
<keyword evidence="5" id="KW-1185">Reference proteome</keyword>
<dbReference type="PIRSF" id="PIRSF033490">
    <property type="entry name" value="MazF"/>
    <property type="match status" value="1"/>
</dbReference>
<name>A0ABX1SMP0_9PSEU</name>
<organism evidence="4 5">
    <name type="scientific">Pseudonocardia acidicola</name>
    <dbReference type="NCBI Taxonomy" id="2724939"/>
    <lineage>
        <taxon>Bacteria</taxon>
        <taxon>Bacillati</taxon>
        <taxon>Actinomycetota</taxon>
        <taxon>Actinomycetes</taxon>
        <taxon>Pseudonocardiales</taxon>
        <taxon>Pseudonocardiaceae</taxon>
        <taxon>Pseudonocardia</taxon>
    </lineage>
</organism>
<keyword evidence="3" id="KW-0255">Endonuclease</keyword>
<dbReference type="Pfam" id="PF02452">
    <property type="entry name" value="PemK_toxin"/>
    <property type="match status" value="1"/>
</dbReference>
<dbReference type="Proteomes" id="UP000820669">
    <property type="component" value="Unassembled WGS sequence"/>
</dbReference>
<keyword evidence="3" id="KW-0540">Nuclease</keyword>
<evidence type="ECO:0000256" key="2">
    <source>
        <dbReference type="ARBA" id="ARBA00022649"/>
    </source>
</evidence>
<sequence length="119" mass="12412">MVIRRGDICWADLGEPRGSGPGKRRPLVIVQADPYNRSRLATTLGVVITSNTALAAAPGNVFLPAVASGLPKDSVANVTALVCVDKAHLDGPVSHLPTDLLDQLDAGLRRVLGLGRAAR</sequence>
<dbReference type="PANTHER" id="PTHR33988:SF2">
    <property type="entry name" value="ENDORIBONUCLEASE MAZF"/>
    <property type="match status" value="1"/>
</dbReference>
<proteinExistence type="inferred from homology"/>
<keyword evidence="3" id="KW-0378">Hydrolase</keyword>
<keyword evidence="2" id="KW-1277">Toxin-antitoxin system</keyword>
<dbReference type="InterPro" id="IPR011067">
    <property type="entry name" value="Plasmid_toxin/cell-grow_inhib"/>
</dbReference>
<protein>
    <recommendedName>
        <fullName evidence="3">mRNA interferase</fullName>
        <ecNumber evidence="3">3.1.-.-</ecNumber>
    </recommendedName>
</protein>
<dbReference type="EC" id="3.1.-.-" evidence="3"/>
<dbReference type="Gene3D" id="2.30.30.110">
    <property type="match status" value="1"/>
</dbReference>
<accession>A0ABX1SMP0</accession>
<gene>
    <name evidence="4" type="ORF">HF526_30885</name>
</gene>
<evidence type="ECO:0000256" key="1">
    <source>
        <dbReference type="ARBA" id="ARBA00007521"/>
    </source>
</evidence>
<reference evidence="4 5" key="1">
    <citation type="submission" date="2020-04" db="EMBL/GenBank/DDBJ databases">
        <authorList>
            <person name="Klaysubun C."/>
            <person name="Duangmal K."/>
            <person name="Lipun K."/>
        </authorList>
    </citation>
    <scope>NUCLEOTIDE SEQUENCE [LARGE SCALE GENOMIC DNA]</scope>
    <source>
        <strain evidence="4 5">K10HN5</strain>
    </source>
</reference>
<dbReference type="PANTHER" id="PTHR33988">
    <property type="entry name" value="ENDORIBONUCLEASE MAZF-RELATED"/>
    <property type="match status" value="1"/>
</dbReference>
<dbReference type="SUPFAM" id="SSF50118">
    <property type="entry name" value="Cell growth inhibitor/plasmid maintenance toxic component"/>
    <property type="match status" value="1"/>
</dbReference>
<evidence type="ECO:0000313" key="5">
    <source>
        <dbReference type="Proteomes" id="UP000820669"/>
    </source>
</evidence>
<comment type="caution">
    <text evidence="4">The sequence shown here is derived from an EMBL/GenBank/DDBJ whole genome shotgun (WGS) entry which is preliminary data.</text>
</comment>
<comment type="similarity">
    <text evidence="1 3">Belongs to the PemK/MazF family.</text>
</comment>
<evidence type="ECO:0000256" key="3">
    <source>
        <dbReference type="PIRNR" id="PIRNR033490"/>
    </source>
</evidence>
<evidence type="ECO:0000313" key="4">
    <source>
        <dbReference type="EMBL" id="NMI01672.1"/>
    </source>
</evidence>